<keyword evidence="6" id="KW-1185">Reference proteome</keyword>
<keyword evidence="3" id="KW-0479">Metal-binding</keyword>
<dbReference type="Proteomes" id="UP000257076">
    <property type="component" value="Unassembled WGS sequence"/>
</dbReference>
<feature type="binding site" evidence="3">
    <location>
        <position position="84"/>
    </location>
    <ligand>
        <name>Zn(2+)</name>
        <dbReference type="ChEBI" id="CHEBI:29105"/>
        <label>1</label>
    </ligand>
</feature>
<organism evidence="5 6">
    <name type="scientific">Jeotgalicoccus halotolerans</name>
    <dbReference type="NCBI Taxonomy" id="157227"/>
    <lineage>
        <taxon>Bacteria</taxon>
        <taxon>Bacillati</taxon>
        <taxon>Bacillota</taxon>
        <taxon>Bacilli</taxon>
        <taxon>Bacillales</taxon>
        <taxon>Staphylococcaceae</taxon>
        <taxon>Jeotgalicoccus</taxon>
    </lineage>
</organism>
<feature type="binding site" evidence="3">
    <location>
        <position position="130"/>
    </location>
    <ligand>
        <name>Zn(2+)</name>
        <dbReference type="ChEBI" id="CHEBI:29105"/>
        <label>2</label>
    </ligand>
</feature>
<dbReference type="EMBL" id="QUMW01000009">
    <property type="protein sequence ID" value="REG25366.1"/>
    <property type="molecule type" value="Genomic_DNA"/>
</dbReference>
<dbReference type="SUPFAM" id="SSF55031">
    <property type="entry name" value="Bacterial exopeptidase dimerisation domain"/>
    <property type="match status" value="1"/>
</dbReference>
<evidence type="ECO:0000313" key="5">
    <source>
        <dbReference type="EMBL" id="REG25366.1"/>
    </source>
</evidence>
<comment type="cofactor">
    <cofactor evidence="3">
        <name>Zn(2+)</name>
        <dbReference type="ChEBI" id="CHEBI:29105"/>
    </cofactor>
    <text evidence="3">Binds 2 Zn(2+) ions per subunit.</text>
</comment>
<accession>A0A3E0B081</accession>
<comment type="similarity">
    <text evidence="1">Belongs to the peptidase M20 family.</text>
</comment>
<dbReference type="GO" id="GO:0046872">
    <property type="term" value="F:metal ion binding"/>
    <property type="evidence" value="ECO:0007669"/>
    <property type="project" value="UniProtKB-KW"/>
</dbReference>
<evidence type="ECO:0000256" key="3">
    <source>
        <dbReference type="PIRSR" id="PIRSR001235-1"/>
    </source>
</evidence>
<evidence type="ECO:0000313" key="6">
    <source>
        <dbReference type="Proteomes" id="UP000257076"/>
    </source>
</evidence>
<dbReference type="GO" id="GO:0016813">
    <property type="term" value="F:hydrolase activity, acting on carbon-nitrogen (but not peptide) bonds, in linear amidines"/>
    <property type="evidence" value="ECO:0007669"/>
    <property type="project" value="InterPro"/>
</dbReference>
<dbReference type="Gene3D" id="3.40.630.10">
    <property type="entry name" value="Zn peptidases"/>
    <property type="match status" value="1"/>
</dbReference>
<comment type="caution">
    <text evidence="5">The sequence shown here is derived from an EMBL/GenBank/DDBJ whole genome shotgun (WGS) entry which is preliminary data.</text>
</comment>
<evidence type="ECO:0000256" key="2">
    <source>
        <dbReference type="ARBA" id="ARBA00022801"/>
    </source>
</evidence>
<dbReference type="PIRSF" id="PIRSF001235">
    <property type="entry name" value="Amidase_carbamoylase"/>
    <property type="match status" value="1"/>
</dbReference>
<dbReference type="NCBIfam" id="NF006771">
    <property type="entry name" value="PRK09290.1-5"/>
    <property type="match status" value="1"/>
</dbReference>
<feature type="domain" description="Peptidase M20 dimerisation" evidence="4">
    <location>
        <begin position="213"/>
        <end position="314"/>
    </location>
</feature>
<name>A0A3E0B081_9STAP</name>
<proteinExistence type="inferred from homology"/>
<dbReference type="Gene3D" id="3.30.70.360">
    <property type="match status" value="1"/>
</dbReference>
<evidence type="ECO:0000256" key="1">
    <source>
        <dbReference type="ARBA" id="ARBA00006153"/>
    </source>
</evidence>
<dbReference type="PANTHER" id="PTHR32494:SF5">
    <property type="entry name" value="ALLANTOATE AMIDOHYDROLASE"/>
    <property type="match status" value="1"/>
</dbReference>
<gene>
    <name evidence="5" type="ORF">DFR63_0400</name>
</gene>
<feature type="binding site" evidence="3">
    <location>
        <position position="95"/>
    </location>
    <ligand>
        <name>Zn(2+)</name>
        <dbReference type="ChEBI" id="CHEBI:29105"/>
        <label>1</label>
    </ligand>
</feature>
<keyword evidence="3" id="KW-0862">Zinc</keyword>
<evidence type="ECO:0000259" key="4">
    <source>
        <dbReference type="Pfam" id="PF07687"/>
    </source>
</evidence>
<dbReference type="InterPro" id="IPR036264">
    <property type="entry name" value="Bact_exopeptidase_dim_dom"/>
</dbReference>
<dbReference type="OrthoDB" id="9808195at2"/>
<dbReference type="Pfam" id="PF01546">
    <property type="entry name" value="Peptidase_M20"/>
    <property type="match status" value="1"/>
</dbReference>
<dbReference type="NCBIfam" id="TIGR01879">
    <property type="entry name" value="hydantase"/>
    <property type="match status" value="1"/>
</dbReference>
<feature type="binding site" evidence="3">
    <location>
        <position position="383"/>
    </location>
    <ligand>
        <name>Zn(2+)</name>
        <dbReference type="ChEBI" id="CHEBI:29105"/>
        <label>2</label>
    </ligand>
</feature>
<dbReference type="InterPro" id="IPR011650">
    <property type="entry name" value="Peptidase_M20_dimer"/>
</dbReference>
<dbReference type="CDD" id="cd03884">
    <property type="entry name" value="M20_bAS"/>
    <property type="match status" value="1"/>
</dbReference>
<dbReference type="AlphaFoldDB" id="A0A3E0B081"/>
<feature type="binding site" evidence="3">
    <location>
        <position position="95"/>
    </location>
    <ligand>
        <name>Zn(2+)</name>
        <dbReference type="ChEBI" id="CHEBI:29105"/>
        <label>2</label>
    </ligand>
</feature>
<protein>
    <submittedName>
        <fullName evidence="5">N-carbamoyl-L-amino-acid hydrolase</fullName>
    </submittedName>
</protein>
<reference evidence="5 6" key="1">
    <citation type="submission" date="2018-08" db="EMBL/GenBank/DDBJ databases">
        <title>Genomic Encyclopedia of Type Strains, Phase IV (KMG-IV): sequencing the most valuable type-strain genomes for metagenomic binning, comparative biology and taxonomic classification.</title>
        <authorList>
            <person name="Goeker M."/>
        </authorList>
    </citation>
    <scope>NUCLEOTIDE SEQUENCE [LARGE SCALE GENOMIC DNA]</scope>
    <source>
        <strain evidence="5 6">DSM 17274</strain>
    </source>
</reference>
<dbReference type="RefSeq" id="WP_115884062.1">
    <property type="nucleotide sequence ID" value="NZ_CBCSHX010000001.1"/>
</dbReference>
<dbReference type="Pfam" id="PF07687">
    <property type="entry name" value="M20_dimer"/>
    <property type="match status" value="1"/>
</dbReference>
<keyword evidence="2 5" id="KW-0378">Hydrolase</keyword>
<dbReference type="SUPFAM" id="SSF53187">
    <property type="entry name" value="Zn-dependent exopeptidases"/>
    <property type="match status" value="1"/>
</dbReference>
<dbReference type="InterPro" id="IPR010158">
    <property type="entry name" value="Amidase_Cbmase"/>
</dbReference>
<feature type="binding site" evidence="3">
    <location>
        <position position="191"/>
    </location>
    <ligand>
        <name>Zn(2+)</name>
        <dbReference type="ChEBI" id="CHEBI:29105"/>
        <label>1</label>
    </ligand>
</feature>
<sequence length="413" mass="45693">MNHLKINEERLLNRINELGQVGRNDQGQLIRLALTDEDKQGRDLLVSWFQELDLKVEIDRFGNIFATWEEEHNKGEKPLMLGSHIDSVIDAGIYDGSYGVLSGLETIQSLKENNIKTKRPVTVAAFTNEEGVRFPPSMLGSLVYSGDLSLEKALDTMSIDGLRLGDELERIGYAGNNEPGFIQPEAYIELHIEQGPVLDKEDFEIGAVHNLQGNSRREITFRGEANHAGSTPNYLRKDSMQAVTYFMSTLYNYINKNELDTVATLGSIQLEPNAATIIPSKATFTLDMRSPTEKGFHEAQKLVRDTLEEIKAEGKIGVEATEFAIFEPVIFDKSIVENIVAAAGELTLSSKLMTSGAGHDAQMINRIAPSAMIFVPSKDGVSHNPLEYTSPEQLVNGANVLLLTACRLLNINK</sequence>
<dbReference type="InterPro" id="IPR002933">
    <property type="entry name" value="Peptidase_M20"/>
</dbReference>
<dbReference type="PANTHER" id="PTHR32494">
    <property type="entry name" value="ALLANTOATE DEIMINASE-RELATED"/>
    <property type="match status" value="1"/>
</dbReference>